<reference evidence="2" key="1">
    <citation type="submission" date="2022-06" db="EMBL/GenBank/DDBJ databases">
        <title>Sequencing the genomes of 1000 actinobacteria strains.</title>
        <authorList>
            <person name="Klenk H.-P."/>
        </authorList>
    </citation>
    <scope>NUCLEOTIDE SEQUENCE</scope>
    <source>
        <strain evidence="2">DSM 46694</strain>
    </source>
</reference>
<protein>
    <submittedName>
        <fullName evidence="2">L-ascorbate metabolism protein UlaG (Beta-lactamase superfamily)</fullName>
    </submittedName>
</protein>
<accession>A0A9X2K359</accession>
<dbReference type="EMBL" id="JAMZEB010000002">
    <property type="protein sequence ID" value="MCP2358029.1"/>
    <property type="molecule type" value="Genomic_DNA"/>
</dbReference>
<dbReference type="AlphaFoldDB" id="A0A9X2K359"/>
<sequence length="46" mass="4832">MTEVRFTHIGGPTVLIEFGGWRLLTDPTFDPPAAPTPSAGEPPPAS</sequence>
<dbReference type="RefSeq" id="WP_253745125.1">
    <property type="nucleotide sequence ID" value="NZ_BAABKA010000067.1"/>
</dbReference>
<evidence type="ECO:0000313" key="2">
    <source>
        <dbReference type="EMBL" id="MCP2358029.1"/>
    </source>
</evidence>
<dbReference type="Proteomes" id="UP001139648">
    <property type="component" value="Unassembled WGS sequence"/>
</dbReference>
<feature type="compositionally biased region" description="Pro residues" evidence="1">
    <location>
        <begin position="29"/>
        <end position="46"/>
    </location>
</feature>
<comment type="caution">
    <text evidence="2">The sequence shown here is derived from an EMBL/GenBank/DDBJ whole genome shotgun (WGS) entry which is preliminary data.</text>
</comment>
<evidence type="ECO:0000256" key="1">
    <source>
        <dbReference type="SAM" id="MobiDB-lite"/>
    </source>
</evidence>
<proteinExistence type="predicted"/>
<name>A0A9X2K359_9ACTN</name>
<feature type="region of interest" description="Disordered" evidence="1">
    <location>
        <begin position="27"/>
        <end position="46"/>
    </location>
</feature>
<organism evidence="2 3">
    <name type="scientific">Nonomuraea thailandensis</name>
    <dbReference type="NCBI Taxonomy" id="1188745"/>
    <lineage>
        <taxon>Bacteria</taxon>
        <taxon>Bacillati</taxon>
        <taxon>Actinomycetota</taxon>
        <taxon>Actinomycetes</taxon>
        <taxon>Streptosporangiales</taxon>
        <taxon>Streptosporangiaceae</taxon>
        <taxon>Nonomuraea</taxon>
    </lineage>
</organism>
<evidence type="ECO:0000313" key="3">
    <source>
        <dbReference type="Proteomes" id="UP001139648"/>
    </source>
</evidence>
<gene>
    <name evidence="2" type="ORF">HD597_005049</name>
</gene>
<keyword evidence="3" id="KW-1185">Reference proteome</keyword>
<dbReference type="InterPro" id="IPR036866">
    <property type="entry name" value="RibonucZ/Hydroxyglut_hydro"/>
</dbReference>
<dbReference type="Gene3D" id="3.60.15.10">
    <property type="entry name" value="Ribonuclease Z/Hydroxyacylglutathione hydrolase-like"/>
    <property type="match status" value="1"/>
</dbReference>